<name>A0ABM5Z544_9BURK</name>
<proteinExistence type="predicted"/>
<evidence type="ECO:0000313" key="2">
    <source>
        <dbReference type="Proteomes" id="UP000074914"/>
    </source>
</evidence>
<sequence length="82" mass="9621">MLVYIGKTRKFKHKSRLNYAAMRQKKRSSTKTSKIFIFQKISNFPVVIFKKSDQSSPLNNSHVVCKIVNVNNGIYRYMNCVF</sequence>
<dbReference type="EMBL" id="CP013236">
    <property type="protein sequence ID" value="AMP13867.1"/>
    <property type="molecule type" value="Genomic_DNA"/>
</dbReference>
<dbReference type="Proteomes" id="UP000074914">
    <property type="component" value="Chromosome"/>
</dbReference>
<reference evidence="1 2" key="1">
    <citation type="submission" date="2015-11" db="EMBL/GenBank/DDBJ databases">
        <title>Exploring the genomic traits of fungus-feeding bacterial genus Collimonas.</title>
        <authorList>
            <person name="Song C."/>
            <person name="Schmidt R."/>
            <person name="de Jager V."/>
            <person name="Krzyzanowska D."/>
            <person name="Jongedijk E."/>
            <person name="Cankar K."/>
            <person name="Beekwilder J."/>
            <person name="van Veen A."/>
            <person name="de Boer W."/>
            <person name="van Veen J.A."/>
            <person name="Garbeva P."/>
        </authorList>
    </citation>
    <scope>NUCLEOTIDE SEQUENCE [LARGE SCALE GENOMIC DNA]</scope>
    <source>
        <strain evidence="1 2">Ter291</strain>
    </source>
</reference>
<gene>
    <name evidence="1" type="ORF">CPter291_1596</name>
</gene>
<protein>
    <submittedName>
        <fullName evidence="1">Uncharacterized protein</fullName>
    </submittedName>
</protein>
<accession>A0ABM5Z544</accession>
<organism evidence="1 2">
    <name type="scientific">Collimonas pratensis</name>
    <dbReference type="NCBI Taxonomy" id="279113"/>
    <lineage>
        <taxon>Bacteria</taxon>
        <taxon>Pseudomonadati</taxon>
        <taxon>Pseudomonadota</taxon>
        <taxon>Betaproteobacteria</taxon>
        <taxon>Burkholderiales</taxon>
        <taxon>Oxalobacteraceae</taxon>
        <taxon>Collimonas</taxon>
    </lineage>
</organism>
<keyword evidence="2" id="KW-1185">Reference proteome</keyword>
<evidence type="ECO:0000313" key="1">
    <source>
        <dbReference type="EMBL" id="AMP13867.1"/>
    </source>
</evidence>